<evidence type="ECO:0000256" key="6">
    <source>
        <dbReference type="ARBA" id="ARBA00023212"/>
    </source>
</evidence>
<dbReference type="PANTHER" id="PTHR11501">
    <property type="entry name" value="MICROTUBULE-ASSOCIATED PROTEIN"/>
    <property type="match status" value="1"/>
</dbReference>
<feature type="compositionally biased region" description="Polar residues" evidence="8">
    <location>
        <begin position="632"/>
        <end position="641"/>
    </location>
</feature>
<evidence type="ECO:0000256" key="8">
    <source>
        <dbReference type="SAM" id="MobiDB-lite"/>
    </source>
</evidence>
<dbReference type="PROSITE" id="PS51491">
    <property type="entry name" value="TAU_MAP_2"/>
    <property type="match status" value="3"/>
</dbReference>
<feature type="compositionally biased region" description="Basic and acidic residues" evidence="8">
    <location>
        <begin position="292"/>
        <end position="303"/>
    </location>
</feature>
<keyword evidence="11" id="KW-1185">Reference proteome</keyword>
<dbReference type="GO" id="GO:0005874">
    <property type="term" value="C:microtubule"/>
    <property type="evidence" value="ECO:0007669"/>
    <property type="project" value="UniProtKB-KW"/>
</dbReference>
<feature type="compositionally biased region" description="Low complexity" evidence="8">
    <location>
        <begin position="458"/>
        <end position="475"/>
    </location>
</feature>
<dbReference type="Proteomes" id="UP000824540">
    <property type="component" value="Unassembled WGS sequence"/>
</dbReference>
<keyword evidence="5" id="KW-0677">Repeat</keyword>
<gene>
    <name evidence="10" type="ORF">JZ751_013215</name>
</gene>
<dbReference type="Pfam" id="PF00418">
    <property type="entry name" value="Tubulin-binding"/>
    <property type="match status" value="3"/>
</dbReference>
<evidence type="ECO:0000256" key="9">
    <source>
        <dbReference type="SAM" id="Phobius"/>
    </source>
</evidence>
<name>A0A8T2NUK7_9TELE</name>
<feature type="compositionally biased region" description="Basic and acidic residues" evidence="8">
    <location>
        <begin position="327"/>
        <end position="343"/>
    </location>
</feature>
<evidence type="ECO:0000256" key="7">
    <source>
        <dbReference type="RuleBase" id="RU000686"/>
    </source>
</evidence>
<dbReference type="AlphaFoldDB" id="A0A8T2NUK7"/>
<evidence type="ECO:0000256" key="2">
    <source>
        <dbReference type="ARBA" id="ARBA00022490"/>
    </source>
</evidence>
<feature type="region of interest" description="Disordered" evidence="8">
    <location>
        <begin position="153"/>
        <end position="254"/>
    </location>
</feature>
<evidence type="ECO:0000256" key="3">
    <source>
        <dbReference type="ARBA" id="ARBA00022553"/>
    </source>
</evidence>
<feature type="compositionally biased region" description="Basic and acidic residues" evidence="8">
    <location>
        <begin position="392"/>
        <end position="405"/>
    </location>
</feature>
<feature type="region of interest" description="Disordered" evidence="8">
    <location>
        <begin position="438"/>
        <end position="689"/>
    </location>
</feature>
<dbReference type="GO" id="GO:0008017">
    <property type="term" value="F:microtubule binding"/>
    <property type="evidence" value="ECO:0007669"/>
    <property type="project" value="InterPro"/>
</dbReference>
<feature type="compositionally biased region" description="Low complexity" evidence="8">
    <location>
        <begin position="517"/>
        <end position="526"/>
    </location>
</feature>
<keyword evidence="2 7" id="KW-0963">Cytoplasm</keyword>
<feature type="transmembrane region" description="Helical" evidence="9">
    <location>
        <begin position="83"/>
        <end position="116"/>
    </location>
</feature>
<feature type="region of interest" description="Disordered" evidence="8">
    <location>
        <begin position="754"/>
        <end position="783"/>
    </location>
</feature>
<proteinExistence type="predicted"/>
<keyword evidence="3" id="KW-0597">Phosphoprotein</keyword>
<evidence type="ECO:0000256" key="4">
    <source>
        <dbReference type="ARBA" id="ARBA00022701"/>
    </source>
</evidence>
<sequence>MNLSNLYIRICKYPFLKFMKFQSLLISLSRNLKSAGSYKTVLLIKASTAQCLFSINTQKYFPFCIYLLCHCLHMKASKEFCCLPLVLCCAPFVVVLCWDLLSVIFFLLVFLFVFILKMNAANPQSRCGCYYHSAFQTPAENGAGTLGLMGQGAADGSGYAEEDSEDGEEADPGSQRRWLPSPAEKDKEVLHSPGTLGTEKTTEPLKGSPGGGSLSSSEEEDEAEGGKSPRPGLGAILQGAIIPDEPPVSPFQGAGLEAEPALSLMRSSVIADLSAPGGRSTVGEEEDEEEEKGTHLSPDEAKKRGLSFDYTEPQVQASQGFLAGRENGADKTPVESRSPDSCRADPGSPFSPSTAPDQEVSAEDQTQVKEEEEDEEDEEIEDEREVLPPASEKAETAAEVERTPEALEEAAVPAQVTPEKYLESTDEDLIAAVSAAQVTEAAQTAVKLAAKPHVPSEAPKAAAPPKAPAATARKAQGPPAPSLAAAAPPKTGAKFEKAPPKGAPPSRKPNVPGAQSKAKPSAGAEKAAADKTAKTPKTTTPAKARPASTPKRPSSVTTTPSKKPSTTPGSAASRASAIPTPSSGGAREPRRGAGDGKVGNSKAPAASKPEQRKPGVGKADKVDQPRTPDRSGYSSPSTPKSPASRANAAGQPGGKDVKKVAVVRTPPKSPGSLKSRTPAPLAPMPDLKNVRSKIGSTENIKHQPGGGRVQILDKKMDFSNVQSKCGSKANLKHTPGGGNVQILNKKIDLSNVQSKCGSKDNMKHVPGGGNLWPQPSAPFIDPV</sequence>
<dbReference type="EMBL" id="JAFBMS010000022">
    <property type="protein sequence ID" value="KAG9343834.1"/>
    <property type="molecule type" value="Genomic_DNA"/>
</dbReference>
<evidence type="ECO:0000313" key="10">
    <source>
        <dbReference type="EMBL" id="KAG9343834.1"/>
    </source>
</evidence>
<dbReference type="OrthoDB" id="9378527at2759"/>
<dbReference type="GO" id="GO:0031175">
    <property type="term" value="P:neuron projection development"/>
    <property type="evidence" value="ECO:0007669"/>
    <property type="project" value="TreeGrafter"/>
</dbReference>
<comment type="subcellular location">
    <subcellularLocation>
        <location evidence="1 7">Cytoplasm</location>
        <location evidence="1 7">Cytoskeleton</location>
    </subcellularLocation>
</comment>
<accession>A0A8T2NUK7</accession>
<keyword evidence="9" id="KW-0812">Transmembrane</keyword>
<dbReference type="PANTHER" id="PTHR11501:SF18">
    <property type="entry name" value="MICROTUBULE-ASSOCIATED PROTEIN"/>
    <property type="match status" value="1"/>
</dbReference>
<feature type="region of interest" description="Disordered" evidence="8">
    <location>
        <begin position="272"/>
        <end position="421"/>
    </location>
</feature>
<keyword evidence="6 7" id="KW-0206">Cytoskeleton</keyword>
<evidence type="ECO:0000256" key="5">
    <source>
        <dbReference type="ARBA" id="ARBA00022737"/>
    </source>
</evidence>
<reference evidence="10" key="1">
    <citation type="thesis" date="2021" institute="BYU ScholarsArchive" country="Provo, UT, USA">
        <title>Applications of and Algorithms for Genome Assembly and Genomic Analyses with an Emphasis on Marine Teleosts.</title>
        <authorList>
            <person name="Pickett B.D."/>
        </authorList>
    </citation>
    <scope>NUCLEOTIDE SEQUENCE</scope>
    <source>
        <strain evidence="10">HI-2016</strain>
    </source>
</reference>
<feature type="compositionally biased region" description="Acidic residues" evidence="8">
    <location>
        <begin position="160"/>
        <end position="171"/>
    </location>
</feature>
<protein>
    <recommendedName>
        <fullName evidence="7">Microtubule-associated protein</fullName>
    </recommendedName>
</protein>
<keyword evidence="9" id="KW-1133">Transmembrane helix</keyword>
<keyword evidence="9" id="KW-0472">Membrane</keyword>
<dbReference type="InterPro" id="IPR027324">
    <property type="entry name" value="MAP2/MAP4/Tau"/>
</dbReference>
<dbReference type="InterPro" id="IPR001084">
    <property type="entry name" value="MAP_tubulin-bd_rpt"/>
</dbReference>
<comment type="caution">
    <text evidence="10">The sequence shown here is derived from an EMBL/GenBank/DDBJ whole genome shotgun (WGS) entry which is preliminary data.</text>
</comment>
<dbReference type="GO" id="GO:0043005">
    <property type="term" value="C:neuron projection"/>
    <property type="evidence" value="ECO:0007669"/>
    <property type="project" value="TreeGrafter"/>
</dbReference>
<evidence type="ECO:0000313" key="11">
    <source>
        <dbReference type="Proteomes" id="UP000824540"/>
    </source>
</evidence>
<feature type="compositionally biased region" description="Basic and acidic residues" evidence="8">
    <location>
        <begin position="609"/>
        <end position="629"/>
    </location>
</feature>
<evidence type="ECO:0000256" key="1">
    <source>
        <dbReference type="ARBA" id="ARBA00004245"/>
    </source>
</evidence>
<feature type="compositionally biased region" description="Acidic residues" evidence="8">
    <location>
        <begin position="370"/>
        <end position="384"/>
    </location>
</feature>
<dbReference type="GO" id="GO:0000226">
    <property type="term" value="P:microtubule cytoskeleton organization"/>
    <property type="evidence" value="ECO:0007669"/>
    <property type="project" value="TreeGrafter"/>
</dbReference>
<keyword evidence="4 7" id="KW-0493">Microtubule</keyword>
<organism evidence="10 11">
    <name type="scientific">Albula glossodonta</name>
    <name type="common">roundjaw bonefish</name>
    <dbReference type="NCBI Taxonomy" id="121402"/>
    <lineage>
        <taxon>Eukaryota</taxon>
        <taxon>Metazoa</taxon>
        <taxon>Chordata</taxon>
        <taxon>Craniata</taxon>
        <taxon>Vertebrata</taxon>
        <taxon>Euteleostomi</taxon>
        <taxon>Actinopterygii</taxon>
        <taxon>Neopterygii</taxon>
        <taxon>Teleostei</taxon>
        <taxon>Albuliformes</taxon>
        <taxon>Albulidae</taxon>
        <taxon>Albula</taxon>
    </lineage>
</organism>
<feature type="compositionally biased region" description="Low complexity" evidence="8">
    <location>
        <begin position="535"/>
        <end position="570"/>
    </location>
</feature>
<dbReference type="PROSITE" id="PS00229">
    <property type="entry name" value="TAU_MAP_1"/>
    <property type="match status" value="2"/>
</dbReference>